<evidence type="ECO:0000256" key="1">
    <source>
        <dbReference type="ARBA" id="ARBA00008894"/>
    </source>
</evidence>
<keyword evidence="5" id="KW-0611">Plant defense</keyword>
<dbReference type="Pfam" id="PF23598">
    <property type="entry name" value="LRR_14"/>
    <property type="match status" value="1"/>
</dbReference>
<dbReference type="PANTHER" id="PTHR19338:SF32">
    <property type="entry name" value="OS06G0287500 PROTEIN"/>
    <property type="match status" value="1"/>
</dbReference>
<protein>
    <submittedName>
        <fullName evidence="11">Uncharacterized protein</fullName>
    </submittedName>
</protein>
<keyword evidence="12" id="KW-1185">Reference proteome</keyword>
<dbReference type="SUPFAM" id="SSF52540">
    <property type="entry name" value="P-loop containing nucleoside triphosphate hydrolases"/>
    <property type="match status" value="1"/>
</dbReference>
<dbReference type="PRINTS" id="PR00364">
    <property type="entry name" value="DISEASERSIST"/>
</dbReference>
<gene>
    <name evidence="11" type="primary">gb12019</name>
    <name evidence="11" type="ORF">PR202_gb12019</name>
</gene>
<feature type="coiled-coil region" evidence="7">
    <location>
        <begin position="244"/>
        <end position="271"/>
    </location>
</feature>
<dbReference type="InterPro" id="IPR027417">
    <property type="entry name" value="P-loop_NTPase"/>
</dbReference>
<evidence type="ECO:0000256" key="6">
    <source>
        <dbReference type="ARBA" id="ARBA00023054"/>
    </source>
</evidence>
<evidence type="ECO:0000259" key="9">
    <source>
        <dbReference type="Pfam" id="PF18052"/>
    </source>
</evidence>
<dbReference type="Gene3D" id="1.20.5.4130">
    <property type="match status" value="1"/>
</dbReference>
<dbReference type="CDD" id="cd14798">
    <property type="entry name" value="RX-CC_like"/>
    <property type="match status" value="1"/>
</dbReference>
<dbReference type="AlphaFoldDB" id="A0AAV5EQB4"/>
<dbReference type="GO" id="GO:0051707">
    <property type="term" value="P:response to other organism"/>
    <property type="evidence" value="ECO:0007669"/>
    <property type="project" value="UniProtKB-ARBA"/>
</dbReference>
<evidence type="ECO:0000313" key="12">
    <source>
        <dbReference type="Proteomes" id="UP001054889"/>
    </source>
</evidence>
<comment type="caution">
    <text evidence="11">The sequence shown here is derived from an EMBL/GenBank/DDBJ whole genome shotgun (WGS) entry which is preliminary data.</text>
</comment>
<evidence type="ECO:0000256" key="2">
    <source>
        <dbReference type="ARBA" id="ARBA00022614"/>
    </source>
</evidence>
<reference evidence="11" key="2">
    <citation type="submission" date="2021-12" db="EMBL/GenBank/DDBJ databases">
        <title>Resequencing data analysis of finger millet.</title>
        <authorList>
            <person name="Hatakeyama M."/>
            <person name="Aluri S."/>
            <person name="Balachadran M.T."/>
            <person name="Sivarajan S.R."/>
            <person name="Poveda L."/>
            <person name="Shimizu-Inatsugi R."/>
            <person name="Schlapbach R."/>
            <person name="Sreeman S.M."/>
            <person name="Shimizu K.K."/>
        </authorList>
    </citation>
    <scope>NUCLEOTIDE SEQUENCE</scope>
</reference>
<name>A0AAV5EQB4_ELECO</name>
<dbReference type="PANTHER" id="PTHR19338">
    <property type="entry name" value="TRANSLOCASE OF INNER MITOCHONDRIAL MEMBRANE 13 HOMOLOG"/>
    <property type="match status" value="1"/>
</dbReference>
<dbReference type="Gene3D" id="3.40.50.300">
    <property type="entry name" value="P-loop containing nucleotide triphosphate hydrolases"/>
    <property type="match status" value="1"/>
</dbReference>
<dbReference type="InterPro" id="IPR032675">
    <property type="entry name" value="LRR_dom_sf"/>
</dbReference>
<reference evidence="11" key="1">
    <citation type="journal article" date="2018" name="DNA Res.">
        <title>Multiple hybrid de novo genome assembly of finger millet, an orphan allotetraploid crop.</title>
        <authorList>
            <person name="Hatakeyama M."/>
            <person name="Aluri S."/>
            <person name="Balachadran M.T."/>
            <person name="Sivarajan S.R."/>
            <person name="Patrignani A."/>
            <person name="Gruter S."/>
            <person name="Poveda L."/>
            <person name="Shimizu-Inatsugi R."/>
            <person name="Baeten J."/>
            <person name="Francoijs K.J."/>
            <person name="Nataraja K.N."/>
            <person name="Reddy Y.A.N."/>
            <person name="Phadnis S."/>
            <person name="Ravikumar R.L."/>
            <person name="Schlapbach R."/>
            <person name="Sreeman S.M."/>
            <person name="Shimizu K.K."/>
        </authorList>
    </citation>
    <scope>NUCLEOTIDE SEQUENCE</scope>
</reference>
<dbReference type="InterPro" id="IPR041118">
    <property type="entry name" value="Rx_N"/>
</dbReference>
<dbReference type="Proteomes" id="UP001054889">
    <property type="component" value="Unassembled WGS sequence"/>
</dbReference>
<feature type="domain" description="Disease resistance N-terminal" evidence="9">
    <location>
        <begin position="13"/>
        <end position="100"/>
    </location>
</feature>
<dbReference type="GO" id="GO:0006952">
    <property type="term" value="P:defense response"/>
    <property type="evidence" value="ECO:0007669"/>
    <property type="project" value="UniProtKB-KW"/>
</dbReference>
<evidence type="ECO:0000259" key="10">
    <source>
        <dbReference type="Pfam" id="PF23598"/>
    </source>
</evidence>
<feature type="domain" description="Disease resistance R13L4/SHOC-2-like LRR" evidence="10">
    <location>
        <begin position="312"/>
        <end position="551"/>
    </location>
</feature>
<proteinExistence type="inferred from homology"/>
<dbReference type="Pfam" id="PF00931">
    <property type="entry name" value="NB-ARC"/>
    <property type="match status" value="1"/>
</dbReference>
<organism evidence="11 12">
    <name type="scientific">Eleusine coracana subsp. coracana</name>
    <dbReference type="NCBI Taxonomy" id="191504"/>
    <lineage>
        <taxon>Eukaryota</taxon>
        <taxon>Viridiplantae</taxon>
        <taxon>Streptophyta</taxon>
        <taxon>Embryophyta</taxon>
        <taxon>Tracheophyta</taxon>
        <taxon>Spermatophyta</taxon>
        <taxon>Magnoliopsida</taxon>
        <taxon>Liliopsida</taxon>
        <taxon>Poales</taxon>
        <taxon>Poaceae</taxon>
        <taxon>PACMAD clade</taxon>
        <taxon>Chloridoideae</taxon>
        <taxon>Cynodonteae</taxon>
        <taxon>Eleusininae</taxon>
        <taxon>Eleusine</taxon>
    </lineage>
</organism>
<dbReference type="InterPro" id="IPR002182">
    <property type="entry name" value="NB-ARC"/>
</dbReference>
<keyword evidence="6 7" id="KW-0175">Coiled coil</keyword>
<dbReference type="SUPFAM" id="SSF52058">
    <property type="entry name" value="L domain-like"/>
    <property type="match status" value="1"/>
</dbReference>
<accession>A0AAV5EQB4</accession>
<comment type="similarity">
    <text evidence="1">Belongs to the disease resistance NB-LRR family.</text>
</comment>
<evidence type="ECO:0000259" key="8">
    <source>
        <dbReference type="Pfam" id="PF00931"/>
    </source>
</evidence>
<keyword evidence="3" id="KW-0677">Repeat</keyword>
<evidence type="ECO:0000256" key="4">
    <source>
        <dbReference type="ARBA" id="ARBA00022741"/>
    </source>
</evidence>
<sequence length="556" mass="63572">MAETALSVARSILGSAISKAAAAAAEEMSLLMGVQKEIWFMKDELKTIQAFLIASEKMKKKKPLLKVWAEQVRSLSYDIEDCLDEFMVHVGSRSLSQQLMKLKDRHRIGVQIRNLKSRVEEVSSRNTRYNLIEMEDIDIDEAHSSMEDVRSHSASNIDEEELVGFETPRQVLLDMINTRDNDGHAQVICVVGMGGLGKTTLVRKIYESKEDIAMNFSCFAWITVSQSFSKIDMLKDMILKFLGHSSLMKRLKELEGKVVQVEDLASYLREQLKEKRYFIVLDDLWNISDCVRNKVIAELHMAYSKCWSETGGVKVPRGIGNLKELQTVEVVSIKRTSIKAIKELGELSKLRKLSVITRGAAKKKCMTLCKAIQKLSSLRSLWIDARGQSVEWIDSISSPLLLRSLTFRGRIEDKVDWFGNLTWLLKLCLVWTELKEGKAMEILGALPNLMLLHLLEIAYAGEELVFRPDTFLNLREFHIRRAIKLREIRFEQDASPQMESIEVTDCILELGINGIKHLPKLKEISLSYKSEVAMQYKLQDEMKAHPNQPVLRRHQD</sequence>
<dbReference type="InterPro" id="IPR055414">
    <property type="entry name" value="LRR_R13L4/SHOC2-like"/>
</dbReference>
<dbReference type="EMBL" id="BQKI01000077">
    <property type="protein sequence ID" value="GJN24286.1"/>
    <property type="molecule type" value="Genomic_DNA"/>
</dbReference>
<keyword evidence="2" id="KW-0433">Leucine-rich repeat</keyword>
<dbReference type="InterPro" id="IPR038005">
    <property type="entry name" value="RX-like_CC"/>
</dbReference>
<dbReference type="Gene3D" id="3.80.10.10">
    <property type="entry name" value="Ribonuclease Inhibitor"/>
    <property type="match status" value="1"/>
</dbReference>
<dbReference type="GO" id="GO:0043531">
    <property type="term" value="F:ADP binding"/>
    <property type="evidence" value="ECO:0007669"/>
    <property type="project" value="InterPro"/>
</dbReference>
<evidence type="ECO:0000256" key="7">
    <source>
        <dbReference type="SAM" id="Coils"/>
    </source>
</evidence>
<feature type="domain" description="NB-ARC" evidence="8">
    <location>
        <begin position="181"/>
        <end position="289"/>
    </location>
</feature>
<evidence type="ECO:0000313" key="11">
    <source>
        <dbReference type="EMBL" id="GJN24286.1"/>
    </source>
</evidence>
<evidence type="ECO:0000256" key="5">
    <source>
        <dbReference type="ARBA" id="ARBA00022821"/>
    </source>
</evidence>
<evidence type="ECO:0000256" key="3">
    <source>
        <dbReference type="ARBA" id="ARBA00022737"/>
    </source>
</evidence>
<keyword evidence="4" id="KW-0547">Nucleotide-binding</keyword>
<dbReference type="Pfam" id="PF18052">
    <property type="entry name" value="Rx_N"/>
    <property type="match status" value="1"/>
</dbReference>